<accession>A0A0G0HE47</accession>
<organism evidence="2 3">
    <name type="scientific">Candidatus Woesebacteria bacterium GW2011_GWA1_37_7</name>
    <dbReference type="NCBI Taxonomy" id="1618545"/>
    <lineage>
        <taxon>Bacteria</taxon>
        <taxon>Candidatus Woeseibacteriota</taxon>
    </lineage>
</organism>
<feature type="transmembrane region" description="Helical" evidence="1">
    <location>
        <begin position="438"/>
        <end position="459"/>
    </location>
</feature>
<keyword evidence="1" id="KW-0472">Membrane</keyword>
<feature type="transmembrane region" description="Helical" evidence="1">
    <location>
        <begin position="12"/>
        <end position="35"/>
    </location>
</feature>
<dbReference type="AlphaFoldDB" id="A0A0G0HE47"/>
<dbReference type="STRING" id="1618545.US53_C0036G0007"/>
<gene>
    <name evidence="2" type="ORF">US53_C0036G0007</name>
</gene>
<reference evidence="2 3" key="1">
    <citation type="journal article" date="2015" name="Nature">
        <title>rRNA introns, odd ribosomes, and small enigmatic genomes across a large radiation of phyla.</title>
        <authorList>
            <person name="Brown C.T."/>
            <person name="Hug L.A."/>
            <person name="Thomas B.C."/>
            <person name="Sharon I."/>
            <person name="Castelle C.J."/>
            <person name="Singh A."/>
            <person name="Wilkins M.J."/>
            <person name="Williams K.H."/>
            <person name="Banfield J.F."/>
        </authorList>
    </citation>
    <scope>NUCLEOTIDE SEQUENCE [LARGE SCALE GENOMIC DNA]</scope>
</reference>
<feature type="transmembrane region" description="Helical" evidence="1">
    <location>
        <begin position="103"/>
        <end position="124"/>
    </location>
</feature>
<comment type="caution">
    <text evidence="2">The sequence shown here is derived from an EMBL/GenBank/DDBJ whole genome shotgun (WGS) entry which is preliminary data.</text>
</comment>
<sequence>MLKDLKRNPKLLIFILIMAVIMPVIGSVLHVRWVAAQSSFKYYTDITISNPTATAYTTRVFFPINPLALVSGAYMKANGTDTELYQGAALSPLMANSLASSAANWYTGIISLPAFSVQSYRLYLGDPTYTRNQKLVSLNTDTVSIAHVAGNMDWTGVVATNNEFGISADVYFYSYPSTRAYIFEIPNQYGMYINATGGLGFHFYTATNNYSFESATAPVQVTLNTSQWVRAILSLTSVASVEFYNLRTGTNEIQSKTDGSIVVTTTNPAYWSANSLFDNIIVGSGFGLTNRIVYTFEPNTIYSVPLTTVYTILDTVGTSHASVTFTGNPHASVTAILSGLTPTGVSSAGVGATPSAPEVVSTIAAVNMFATSAVNANAFGYSLVDAMATSSGYSIKAIYMVLLTILAVGLFVVAYVVVQSLIWAAFPTGVVIALGAVWNIYNWAILALYIIIAGGLMILEARQTI</sequence>
<keyword evidence="1" id="KW-1133">Transmembrane helix</keyword>
<protein>
    <submittedName>
        <fullName evidence="2">Uncharacterized protein</fullName>
    </submittedName>
</protein>
<keyword evidence="1" id="KW-0812">Transmembrane</keyword>
<evidence type="ECO:0000256" key="1">
    <source>
        <dbReference type="SAM" id="Phobius"/>
    </source>
</evidence>
<dbReference type="EMBL" id="LBTI01000036">
    <property type="protein sequence ID" value="KKQ36815.1"/>
    <property type="molecule type" value="Genomic_DNA"/>
</dbReference>
<proteinExistence type="predicted"/>
<feature type="transmembrane region" description="Helical" evidence="1">
    <location>
        <begin position="397"/>
        <end position="426"/>
    </location>
</feature>
<name>A0A0G0HE47_9BACT</name>
<dbReference type="Proteomes" id="UP000034591">
    <property type="component" value="Unassembled WGS sequence"/>
</dbReference>
<evidence type="ECO:0000313" key="3">
    <source>
        <dbReference type="Proteomes" id="UP000034591"/>
    </source>
</evidence>
<evidence type="ECO:0000313" key="2">
    <source>
        <dbReference type="EMBL" id="KKQ36815.1"/>
    </source>
</evidence>